<feature type="binding site" evidence="13">
    <location>
        <position position="387"/>
    </location>
    <ligand>
        <name>Zn(2+)</name>
        <dbReference type="ChEBI" id="CHEBI:29105"/>
        <label>1</label>
    </ligand>
</feature>
<dbReference type="GO" id="GO:0016020">
    <property type="term" value="C:membrane"/>
    <property type="evidence" value="ECO:0007669"/>
    <property type="project" value="GOC"/>
</dbReference>
<dbReference type="Pfam" id="PF00149">
    <property type="entry name" value="Metallophos"/>
    <property type="match status" value="1"/>
</dbReference>
<evidence type="ECO:0000259" key="16">
    <source>
        <dbReference type="PROSITE" id="PS50015"/>
    </source>
</evidence>
<gene>
    <name evidence="17" type="ORF">LOAG_10324</name>
</gene>
<dbReference type="Gene3D" id="3.60.21.10">
    <property type="match status" value="1"/>
</dbReference>
<feature type="disulfide bond" evidence="14">
    <location>
        <begin position="519"/>
        <end position="531"/>
    </location>
</feature>
<dbReference type="GO" id="GO:0005615">
    <property type="term" value="C:extracellular space"/>
    <property type="evidence" value="ECO:0007669"/>
    <property type="project" value="TreeGrafter"/>
</dbReference>
<evidence type="ECO:0000256" key="12">
    <source>
        <dbReference type="PIRNR" id="PIRNR000948"/>
    </source>
</evidence>
<keyword evidence="8 14" id="KW-1015">Disulfide bond</keyword>
<dbReference type="InterPro" id="IPR011160">
    <property type="entry name" value="Sphingomy_PDE"/>
</dbReference>
<proteinExistence type="inferred from homology"/>
<feature type="region of interest" description="Disordered" evidence="15">
    <location>
        <begin position="566"/>
        <end position="586"/>
    </location>
</feature>
<dbReference type="PROSITE" id="PS50015">
    <property type="entry name" value="SAP_B"/>
    <property type="match status" value="1"/>
</dbReference>
<feature type="disulfide bond" evidence="14">
    <location>
        <begin position="18"/>
        <end position="83"/>
    </location>
</feature>
<feature type="disulfide bond" evidence="14">
    <location>
        <begin position="509"/>
        <end position="513"/>
    </location>
</feature>
<dbReference type="PANTHER" id="PTHR10340">
    <property type="entry name" value="SPHINGOMYELIN PHOSPHODIESTERASE"/>
    <property type="match status" value="1"/>
</dbReference>
<keyword evidence="9" id="KW-0325">Glycoprotein</keyword>
<feature type="binding site" evidence="13">
    <location>
        <position position="131"/>
    </location>
    <ligand>
        <name>Zn(2+)</name>
        <dbReference type="ChEBI" id="CHEBI:29105"/>
        <label>1</label>
    </ligand>
</feature>
<organism evidence="17">
    <name type="scientific">Loa loa</name>
    <name type="common">Eye worm</name>
    <name type="synonym">Filaria loa</name>
    <dbReference type="NCBI Taxonomy" id="7209"/>
    <lineage>
        <taxon>Eukaryota</taxon>
        <taxon>Metazoa</taxon>
        <taxon>Ecdysozoa</taxon>
        <taxon>Nematoda</taxon>
        <taxon>Chromadorea</taxon>
        <taxon>Rhabditida</taxon>
        <taxon>Spirurina</taxon>
        <taxon>Spiruromorpha</taxon>
        <taxon>Filarioidea</taxon>
        <taxon>Onchocercidae</taxon>
        <taxon>Loa</taxon>
    </lineage>
</organism>
<dbReference type="InParanoid" id="A0A1S0TQ81"/>
<dbReference type="InterPro" id="IPR041805">
    <property type="entry name" value="ASMase/PPN1_MPP"/>
</dbReference>
<dbReference type="FunCoup" id="A0A1S0TQ81">
    <property type="interactions" value="73"/>
</dbReference>
<keyword evidence="6 12" id="KW-0378">Hydrolase</keyword>
<dbReference type="SUPFAM" id="SSF56300">
    <property type="entry name" value="Metallo-dependent phosphatases"/>
    <property type="match status" value="1"/>
</dbReference>
<evidence type="ECO:0000256" key="8">
    <source>
        <dbReference type="ARBA" id="ARBA00023157"/>
    </source>
</evidence>
<feature type="disulfide bond" evidence="14">
    <location>
        <begin position="46"/>
        <end position="57"/>
    </location>
</feature>
<evidence type="ECO:0000256" key="10">
    <source>
        <dbReference type="ARBA" id="ARBA00023295"/>
    </source>
</evidence>
<dbReference type="GO" id="GO:0046513">
    <property type="term" value="P:ceramide biosynthetic process"/>
    <property type="evidence" value="ECO:0007669"/>
    <property type="project" value="EnsemblMetazoa"/>
</dbReference>
<dbReference type="OMA" id="VWSQTRK"/>
<evidence type="ECO:0000256" key="4">
    <source>
        <dbReference type="ARBA" id="ARBA00022723"/>
    </source>
</evidence>
<dbReference type="KEGG" id="loa:LOAG_10324"/>
<evidence type="ECO:0000256" key="7">
    <source>
        <dbReference type="ARBA" id="ARBA00022833"/>
    </source>
</evidence>
<feature type="binding site" evidence="13">
    <location>
        <position position="385"/>
    </location>
    <ligand>
        <name>Zn(2+)</name>
        <dbReference type="ChEBI" id="CHEBI:29105"/>
        <label>2</label>
    </ligand>
</feature>
<comment type="catalytic activity">
    <reaction evidence="11">
        <text>a sphingomyelin + H2O = phosphocholine + an N-acylsphing-4-enine + H(+)</text>
        <dbReference type="Rhea" id="RHEA:19253"/>
        <dbReference type="ChEBI" id="CHEBI:15377"/>
        <dbReference type="ChEBI" id="CHEBI:15378"/>
        <dbReference type="ChEBI" id="CHEBI:17636"/>
        <dbReference type="ChEBI" id="CHEBI:52639"/>
        <dbReference type="ChEBI" id="CHEBI:295975"/>
        <dbReference type="EC" id="3.1.4.12"/>
    </reaction>
    <physiologicalReaction direction="left-to-right" evidence="11">
        <dbReference type="Rhea" id="RHEA:19254"/>
    </physiologicalReaction>
</comment>
<dbReference type="GeneID" id="9947767"/>
<keyword evidence="4 13" id="KW-0479">Metal-binding</keyword>
<evidence type="ECO:0000256" key="9">
    <source>
        <dbReference type="ARBA" id="ARBA00023180"/>
    </source>
</evidence>
<dbReference type="CTD" id="9947767"/>
<keyword evidence="5" id="KW-0732">Signal</keyword>
<protein>
    <recommendedName>
        <fullName evidence="12">Sphingomyelin phosphodiesterase</fullName>
        <ecNumber evidence="12">3.1.4.12</ecNumber>
    </recommendedName>
</protein>
<evidence type="ECO:0000256" key="1">
    <source>
        <dbReference type="ARBA" id="ARBA00004613"/>
    </source>
</evidence>
<feature type="binding site" evidence="13">
    <location>
        <position position="204"/>
    </location>
    <ligand>
        <name>Zn(2+)</name>
        <dbReference type="ChEBI" id="CHEBI:29105"/>
        <label>1</label>
    </ligand>
</feature>
<evidence type="ECO:0000256" key="15">
    <source>
        <dbReference type="SAM" id="MobiDB-lite"/>
    </source>
</evidence>
<name>A0A1S0TQ81_LOALO</name>
<dbReference type="GO" id="GO:0006685">
    <property type="term" value="P:sphingomyelin catabolic process"/>
    <property type="evidence" value="ECO:0007669"/>
    <property type="project" value="UniProtKB-UniRule"/>
</dbReference>
<dbReference type="InterPro" id="IPR004843">
    <property type="entry name" value="Calcineurin-like_PHP"/>
</dbReference>
<dbReference type="GO" id="GO:0016798">
    <property type="term" value="F:hydrolase activity, acting on glycosyl bonds"/>
    <property type="evidence" value="ECO:0007669"/>
    <property type="project" value="UniProtKB-KW"/>
</dbReference>
<evidence type="ECO:0000256" key="11">
    <source>
        <dbReference type="ARBA" id="ARBA00047268"/>
    </source>
</evidence>
<evidence type="ECO:0000256" key="14">
    <source>
        <dbReference type="PIRSR" id="PIRSR000948-2"/>
    </source>
</evidence>
<accession>A0A1S0TQ81</accession>
<dbReference type="InterPro" id="IPR045473">
    <property type="entry name" value="ASM_C"/>
</dbReference>
<feature type="disulfide bond" evidence="14">
    <location>
        <begin position="146"/>
        <end position="151"/>
    </location>
</feature>
<dbReference type="AlphaFoldDB" id="A0A1S0TQ81"/>
<sequence length="620" mass="72477">MENYNNASNTDGAVCIACKMTVIFFRSLYEKNRTRDSLIDIATFICQYFVHRDSLLCYSLAKQFREELLYVIEELILQPDALCSIFLDDCSYSRMDTSSWNITLPPKRPDQKYPTYPAMRKDNLRVLHITDLHVDPEYASGSEANCSSELCCHMESGLNGSTITQQSGYWGSLAVCDIPYRTVENMLQNIQKLGKIDYILVGGDYESHMDWTYTKVSHLKTIRNLSTILHNYFKNTPIYWTLGNHEGVPVDSFAPHYIPAKYRPQWLYDELLQLQKSLLDIKSIESVKYRGSYAVQLYPGLKLISLNSAYCETANFWLRINETDPDGTLSWLVTELQQSEHDGQYVHILSHIPPGDNECLESWARNYYKIIARFSKTIQAQFFGHIHVDSFTVLYENMNDDSSKPISILYATPSVTTFKYLNPAFRIYEIEPGINYRIVNFHTYFLNLTQIGTNTTSPTWKLLYSAKEEYGLNDLSPTSWDHLINKIIYEKSAYNRFIRNSNRRDNIVCEGKCRYNSLCFLRKGHHNMTLCNHLPFYRNTIKRRPHKLSGIVDNIGQTALTVTKEQQEQQHHQQQQQQKEQRQQQQQQQQQHTEIFMLLKKKLRSYIMKKFLKLFLFPVN</sequence>
<evidence type="ECO:0000256" key="2">
    <source>
        <dbReference type="ARBA" id="ARBA00008234"/>
    </source>
</evidence>
<feature type="disulfide bond" evidence="14">
    <location>
        <begin position="152"/>
        <end position="176"/>
    </location>
</feature>
<dbReference type="InterPro" id="IPR008139">
    <property type="entry name" value="SaposinB_dom"/>
</dbReference>
<reference evidence="17" key="1">
    <citation type="submission" date="2012-04" db="EMBL/GenBank/DDBJ databases">
        <title>The Genome Sequence of Loa loa.</title>
        <authorList>
            <consortium name="The Broad Institute Genome Sequencing Platform"/>
            <consortium name="Broad Institute Genome Sequencing Center for Infectious Disease"/>
            <person name="Nutman T.B."/>
            <person name="Fink D.L."/>
            <person name="Russ C."/>
            <person name="Young S."/>
            <person name="Zeng Q."/>
            <person name="Gargeya S."/>
            <person name="Alvarado L."/>
            <person name="Berlin A."/>
            <person name="Chapman S.B."/>
            <person name="Chen Z."/>
            <person name="Freedman E."/>
            <person name="Gellesch M."/>
            <person name="Goldberg J."/>
            <person name="Griggs A."/>
            <person name="Gujja S."/>
            <person name="Heilman E.R."/>
            <person name="Heiman D."/>
            <person name="Howarth C."/>
            <person name="Mehta T."/>
            <person name="Neiman D."/>
            <person name="Pearson M."/>
            <person name="Roberts A."/>
            <person name="Saif S."/>
            <person name="Shea T."/>
            <person name="Shenoy N."/>
            <person name="Sisk P."/>
            <person name="Stolte C."/>
            <person name="Sykes S."/>
            <person name="White J."/>
            <person name="Yandava C."/>
            <person name="Haas B."/>
            <person name="Henn M.R."/>
            <person name="Nusbaum C."/>
            <person name="Birren B."/>
        </authorList>
    </citation>
    <scope>NUCLEOTIDE SEQUENCE [LARGE SCALE GENOMIC DNA]</scope>
</reference>
<keyword evidence="10 12" id="KW-0326">Glycosidase</keyword>
<dbReference type="Pfam" id="PF19272">
    <property type="entry name" value="ASMase_C"/>
    <property type="match status" value="1"/>
</dbReference>
<dbReference type="SMART" id="SM00741">
    <property type="entry name" value="SapB"/>
    <property type="match status" value="1"/>
</dbReference>
<dbReference type="InterPro" id="IPR029052">
    <property type="entry name" value="Metallo-depent_PP-like"/>
</dbReference>
<dbReference type="OrthoDB" id="282973at2759"/>
<keyword evidence="7 13" id="KW-0862">Zinc</keyword>
<feature type="binding site" evidence="13">
    <location>
        <position position="204"/>
    </location>
    <ligand>
        <name>Zn(2+)</name>
        <dbReference type="ChEBI" id="CHEBI:29105"/>
        <label>2</label>
    </ligand>
</feature>
<evidence type="ECO:0000256" key="6">
    <source>
        <dbReference type="ARBA" id="ARBA00022801"/>
    </source>
</evidence>
<feature type="compositionally biased region" description="Low complexity" evidence="15">
    <location>
        <begin position="572"/>
        <end position="586"/>
    </location>
</feature>
<comment type="similarity">
    <text evidence="2 12">Belongs to the acid sphingomyelinase family.</text>
</comment>
<dbReference type="SUPFAM" id="SSF47862">
    <property type="entry name" value="Saposin"/>
    <property type="match status" value="1"/>
</dbReference>
<dbReference type="GO" id="GO:0005764">
    <property type="term" value="C:lysosome"/>
    <property type="evidence" value="ECO:0007669"/>
    <property type="project" value="EnsemblMetazoa"/>
</dbReference>
<feature type="binding site" evidence="13">
    <location>
        <position position="133"/>
    </location>
    <ligand>
        <name>Zn(2+)</name>
        <dbReference type="ChEBI" id="CHEBI:29105"/>
        <label>1</label>
    </ligand>
</feature>
<dbReference type="EC" id="3.1.4.12" evidence="12"/>
<feature type="disulfide bond" evidence="14">
    <location>
        <begin position="15"/>
        <end position="90"/>
    </location>
</feature>
<comment type="cofactor">
    <cofactor evidence="13">
        <name>Zn(2+)</name>
        <dbReference type="ChEBI" id="CHEBI:29105"/>
    </cofactor>
    <text evidence="13">Binds 2 Zn(2+) ions per subunit.</text>
</comment>
<dbReference type="GO" id="GO:0046872">
    <property type="term" value="F:metal ion binding"/>
    <property type="evidence" value="ECO:0007669"/>
    <property type="project" value="UniProtKB-KW"/>
</dbReference>
<evidence type="ECO:0000256" key="3">
    <source>
        <dbReference type="ARBA" id="ARBA00022525"/>
    </source>
</evidence>
<feature type="binding site" evidence="13">
    <location>
        <position position="244"/>
    </location>
    <ligand>
        <name>Zn(2+)</name>
        <dbReference type="ChEBI" id="CHEBI:29105"/>
        <label>2</label>
    </ligand>
</feature>
<feature type="disulfide bond" evidence="14">
    <location>
        <begin position="311"/>
        <end position="359"/>
    </location>
</feature>
<dbReference type="PANTHER" id="PTHR10340:SF34">
    <property type="entry name" value="SPHINGOMYELIN PHOSPHODIESTERASE"/>
    <property type="match status" value="1"/>
</dbReference>
<dbReference type="RefSeq" id="XP_003145898.1">
    <property type="nucleotide sequence ID" value="XM_003145850.1"/>
</dbReference>
<dbReference type="EMBL" id="JH712393">
    <property type="protein sequence ID" value="EFO18172.1"/>
    <property type="molecule type" value="Genomic_DNA"/>
</dbReference>
<comment type="function">
    <text evidence="12">Converts sphingomyelin to ceramide.</text>
</comment>
<comment type="subcellular location">
    <subcellularLocation>
        <location evidence="1">Secreted</location>
    </subcellularLocation>
</comment>
<evidence type="ECO:0000313" key="17">
    <source>
        <dbReference type="EMBL" id="EFO18172.1"/>
    </source>
</evidence>
<keyword evidence="3" id="KW-0964">Secreted</keyword>
<dbReference type="CDD" id="cd00842">
    <property type="entry name" value="MPP_ASMase"/>
    <property type="match status" value="1"/>
</dbReference>
<dbReference type="GO" id="GO:0061750">
    <property type="term" value="F:acid sphingomyelin phosphodiesterase activity"/>
    <property type="evidence" value="ECO:0007669"/>
    <property type="project" value="TreeGrafter"/>
</dbReference>
<feature type="binding site" evidence="13">
    <location>
        <position position="351"/>
    </location>
    <ligand>
        <name>Zn(2+)</name>
        <dbReference type="ChEBI" id="CHEBI:29105"/>
        <label>2</label>
    </ligand>
</feature>
<feature type="domain" description="Saposin B-type" evidence="16">
    <location>
        <begin position="11"/>
        <end position="94"/>
    </location>
</feature>
<dbReference type="PIRSF" id="PIRSF000948">
    <property type="entry name" value="Sphingomy_PDE"/>
    <property type="match status" value="1"/>
</dbReference>
<dbReference type="InterPro" id="IPR011001">
    <property type="entry name" value="Saposin-like"/>
</dbReference>
<dbReference type="Gene3D" id="1.10.225.10">
    <property type="entry name" value="Saposin-like"/>
    <property type="match status" value="1"/>
</dbReference>
<evidence type="ECO:0000256" key="5">
    <source>
        <dbReference type="ARBA" id="ARBA00022729"/>
    </source>
</evidence>
<evidence type="ECO:0000256" key="13">
    <source>
        <dbReference type="PIRSR" id="PIRSR000948-1"/>
    </source>
</evidence>